<feature type="compositionally biased region" description="Low complexity" evidence="2">
    <location>
        <begin position="911"/>
        <end position="921"/>
    </location>
</feature>
<accession>A0A8H6VWS0</accession>
<reference evidence="4" key="1">
    <citation type="submission" date="2020-05" db="EMBL/GenBank/DDBJ databases">
        <title>Mycena genomes resolve the evolution of fungal bioluminescence.</title>
        <authorList>
            <person name="Tsai I.J."/>
        </authorList>
    </citation>
    <scope>NUCLEOTIDE SEQUENCE</scope>
    <source>
        <strain evidence="4">110903Hualien_Pintung</strain>
    </source>
</reference>
<feature type="region of interest" description="Disordered" evidence="2">
    <location>
        <begin position="627"/>
        <end position="657"/>
    </location>
</feature>
<keyword evidence="1" id="KW-0560">Oxidoreductase</keyword>
<dbReference type="Gene3D" id="3.30.70.330">
    <property type="match status" value="1"/>
</dbReference>
<protein>
    <submittedName>
        <fullName evidence="4">Aldo-ket-red domain-containing protein</fullName>
    </submittedName>
</protein>
<evidence type="ECO:0000313" key="5">
    <source>
        <dbReference type="Proteomes" id="UP000613580"/>
    </source>
</evidence>
<sequence length="1300" mass="142352">MSFGHLEPSIIKSRSHDKTINLASGSRMPQLGFGTWQSKPHEVEAAVEIAVRTGYRHLDLARCYENQVEVGAALKKVIPSVVKRDELWITSKLWNSAHQPAEVEKELEETLAQLGIDYLDLYLIHWPVAFPPGNGLFPPSPTNPESEVALDTTTSLVDTWKAMIALPKSKVKNIGVSNCTIAHLEGIVNATGVVPVVNQVEAHPLLQQEELVAYCKEKGIQLTGYSPLGNNTIGAPLLTEHHTIARVATKLGVSPAQVLIAWGIRRGFAVIPKSVHESRIISNFQQGKEVRYNIPYAYEPKWDIVIFGDEKEKEAKYQRDCSATTCSSTPIKLESDTSISLIGTWNAMLAWSKSKNKHIGVDVGNCAIVHIERIVPATGVVPMVNQIEVDSEELVVHCTDKGIQLVGYSPSEEHDRRATPRRALVTKWRLTRTCCKSVHESRIISNFQQTKWSAVGGQEVATNPPAVEASAPREDVPPAHTGFTPSIYIGFPTLAVIPSEASRTWQAPFDQRAGGLLPSNHYQYYQRQDEHGEGYWHSSAIHDFSPSSAAAVGIPLSTPTHSLVIPSSSAAFPPLDPSHSGSSERKFASPSTREPADDPPRSEWAMWVGNVPGDATYDELWRFFSNQSGPSSRSGRKRARKGVAPLPPTTNAPQQAPSTTGVLSIYMIPLSHCAFINYDSPRHLSAALARFEGVSWRPHQRKCRPFICRRRRLEDGVRGGAVRCQLGTGLHAQWIKQKLGREGASEGNFYGKQGEVVVTDETNLDLSAVTGLWATQKHNEDVLNQAFRTSKDIYLIFSVNKSGGFYGYARMAGPIAQDMQAHVPVSWAQRDSTASSSTSPLQLYHSPDPFLAASAETTHRRRSSDVPSAARAVDQTARLLSRLNIAESEPSSSHPGSTIPPDEAALAPIRRSAASPGPASAVIDDAQSPNDGAPPPDSDWGTEFAVTWIRTEGLSFTHTRGLSNPWNYNRPVQISRDGTELEPGVGKALMDLCPTAHPDCLVGAGRRRADDDDESERVQVPQRRSLVLEADKRTHSSDDRVVVKQIPLPPSNSHRHMRPNRSRMLLPHDSRRGSGEGDQQHAARQAKPSVRVPRDLCLLPQSRFSTSPLKRLPHNAKVLTIAKRPAPAASTKAILLVAYVDPPRVSAAFEHDVEESLLLQVCVYLWSIASGSDVAAVIDKVSQALRRPLSLTRLVGVSFTALVVCPPSYPDVLARSPRPHPSRDTLLLVHERVSDVGMSKPSAVPRESASSRIFTVLVVHDGDIRNRYAGVSRAKEETRGYAKMTKTGCISPVCRIAVSC</sequence>
<evidence type="ECO:0000313" key="4">
    <source>
        <dbReference type="EMBL" id="KAF7296717.1"/>
    </source>
</evidence>
<dbReference type="SUPFAM" id="SSF54928">
    <property type="entry name" value="RNA-binding domain, RBD"/>
    <property type="match status" value="1"/>
</dbReference>
<feature type="domain" description="YTH" evidence="3">
    <location>
        <begin position="751"/>
        <end position="993"/>
    </location>
</feature>
<evidence type="ECO:0000259" key="3">
    <source>
        <dbReference type="PROSITE" id="PS50882"/>
    </source>
</evidence>
<gene>
    <name evidence="4" type="ORF">HMN09_01080800</name>
</gene>
<feature type="region of interest" description="Disordered" evidence="2">
    <location>
        <begin position="884"/>
        <end position="903"/>
    </location>
</feature>
<dbReference type="InterPro" id="IPR018170">
    <property type="entry name" value="Aldo/ket_reductase_CS"/>
</dbReference>
<dbReference type="Pfam" id="PF04146">
    <property type="entry name" value="YTH"/>
    <property type="match status" value="1"/>
</dbReference>
<dbReference type="GO" id="GO:0003723">
    <property type="term" value="F:RNA binding"/>
    <property type="evidence" value="ECO:0007669"/>
    <property type="project" value="InterPro"/>
</dbReference>
<feature type="region of interest" description="Disordered" evidence="2">
    <location>
        <begin position="911"/>
        <end position="941"/>
    </location>
</feature>
<dbReference type="InterPro" id="IPR020471">
    <property type="entry name" value="AKR"/>
</dbReference>
<dbReference type="CDD" id="cd21134">
    <property type="entry name" value="YTH"/>
    <property type="match status" value="1"/>
</dbReference>
<feature type="region of interest" description="Disordered" evidence="2">
    <location>
        <begin position="574"/>
        <end position="604"/>
    </location>
</feature>
<dbReference type="Gene3D" id="3.20.20.100">
    <property type="entry name" value="NADP-dependent oxidoreductase domain"/>
    <property type="match status" value="2"/>
</dbReference>
<dbReference type="FunFam" id="3.20.20.100:FF:000002">
    <property type="entry name" value="2,5-diketo-D-gluconic acid reductase A"/>
    <property type="match status" value="1"/>
</dbReference>
<evidence type="ECO:0000256" key="2">
    <source>
        <dbReference type="SAM" id="MobiDB-lite"/>
    </source>
</evidence>
<dbReference type="PRINTS" id="PR00069">
    <property type="entry name" value="ALDKETRDTASE"/>
</dbReference>
<dbReference type="PROSITE" id="PS00798">
    <property type="entry name" value="ALDOKETO_REDUCTASE_1"/>
    <property type="match status" value="1"/>
</dbReference>
<dbReference type="InterPro" id="IPR012677">
    <property type="entry name" value="Nucleotide-bd_a/b_plait_sf"/>
</dbReference>
<dbReference type="Gene3D" id="3.10.590.10">
    <property type="entry name" value="ph1033 like domains"/>
    <property type="match status" value="2"/>
</dbReference>
<dbReference type="InterPro" id="IPR007275">
    <property type="entry name" value="YTH_domain"/>
</dbReference>
<dbReference type="SUPFAM" id="SSF51430">
    <property type="entry name" value="NAD(P)-linked oxidoreductase"/>
    <property type="match status" value="2"/>
</dbReference>
<dbReference type="Proteomes" id="UP000613580">
    <property type="component" value="Unassembled WGS sequence"/>
</dbReference>
<evidence type="ECO:0000256" key="1">
    <source>
        <dbReference type="ARBA" id="ARBA00023002"/>
    </source>
</evidence>
<dbReference type="PANTHER" id="PTHR11732">
    <property type="entry name" value="ALDO/KETO REDUCTASE"/>
    <property type="match status" value="1"/>
</dbReference>
<organism evidence="4 5">
    <name type="scientific">Mycena chlorophos</name>
    <name type="common">Agaric fungus</name>
    <name type="synonym">Agaricus chlorophos</name>
    <dbReference type="NCBI Taxonomy" id="658473"/>
    <lineage>
        <taxon>Eukaryota</taxon>
        <taxon>Fungi</taxon>
        <taxon>Dikarya</taxon>
        <taxon>Basidiomycota</taxon>
        <taxon>Agaricomycotina</taxon>
        <taxon>Agaricomycetes</taxon>
        <taxon>Agaricomycetidae</taxon>
        <taxon>Agaricales</taxon>
        <taxon>Marasmiineae</taxon>
        <taxon>Mycenaceae</taxon>
        <taxon>Mycena</taxon>
    </lineage>
</organism>
<comment type="caution">
    <text evidence="4">The sequence shown here is derived from an EMBL/GenBank/DDBJ whole genome shotgun (WGS) entry which is preliminary data.</text>
</comment>
<proteinExistence type="predicted"/>
<dbReference type="InterPro" id="IPR023210">
    <property type="entry name" value="NADP_OxRdtase_dom"/>
</dbReference>
<dbReference type="GO" id="GO:0016616">
    <property type="term" value="F:oxidoreductase activity, acting on the CH-OH group of donors, NAD or NADP as acceptor"/>
    <property type="evidence" value="ECO:0007669"/>
    <property type="project" value="UniProtKB-ARBA"/>
</dbReference>
<dbReference type="Pfam" id="PF00248">
    <property type="entry name" value="Aldo_ket_red"/>
    <property type="match status" value="1"/>
</dbReference>
<feature type="region of interest" description="Disordered" evidence="2">
    <location>
        <begin position="1046"/>
        <end position="1089"/>
    </location>
</feature>
<dbReference type="EMBL" id="JACAZE010000016">
    <property type="protein sequence ID" value="KAF7296717.1"/>
    <property type="molecule type" value="Genomic_DNA"/>
</dbReference>
<name>A0A8H6VWS0_MYCCL</name>
<dbReference type="InterPro" id="IPR036812">
    <property type="entry name" value="NAD(P)_OxRdtase_dom_sf"/>
</dbReference>
<feature type="compositionally biased region" description="Basic and acidic residues" evidence="2">
    <location>
        <begin position="1066"/>
        <end position="1081"/>
    </location>
</feature>
<keyword evidence="5" id="KW-1185">Reference proteome</keyword>
<dbReference type="InterPro" id="IPR035979">
    <property type="entry name" value="RBD_domain_sf"/>
</dbReference>
<feature type="region of interest" description="Disordered" evidence="2">
    <location>
        <begin position="1004"/>
        <end position="1024"/>
    </location>
</feature>
<dbReference type="OrthoDB" id="6103986at2759"/>
<dbReference type="PROSITE" id="PS50882">
    <property type="entry name" value="YTH"/>
    <property type="match status" value="1"/>
</dbReference>